<dbReference type="AlphaFoldDB" id="A0A261S353"/>
<dbReference type="OrthoDB" id="9774290at2"/>
<protein>
    <submittedName>
        <fullName evidence="5">Glycerate kinase</fullName>
    </submittedName>
</protein>
<dbReference type="InterPro" id="IPR018197">
    <property type="entry name" value="Glycerate_kinase_RE-like"/>
</dbReference>
<dbReference type="PANTHER" id="PTHR21599">
    <property type="entry name" value="GLYCERATE KINASE"/>
    <property type="match status" value="1"/>
</dbReference>
<dbReference type="Pfam" id="PF02595">
    <property type="entry name" value="Gly_kinase"/>
    <property type="match status" value="1"/>
</dbReference>
<dbReference type="InterPro" id="IPR036129">
    <property type="entry name" value="Glycerate_kinase_sf"/>
</dbReference>
<comment type="caution">
    <text evidence="5">The sequence shown here is derived from an EMBL/GenBank/DDBJ whole genome shotgun (WGS) entry which is preliminary data.</text>
</comment>
<dbReference type="Proteomes" id="UP000216020">
    <property type="component" value="Unassembled WGS sequence"/>
</dbReference>
<evidence type="ECO:0000313" key="5">
    <source>
        <dbReference type="EMBL" id="OZI30913.1"/>
    </source>
</evidence>
<keyword evidence="2 4" id="KW-0808">Transferase</keyword>
<accession>A0A261S353</accession>
<gene>
    <name evidence="5" type="ORF">CAL29_23390</name>
</gene>
<dbReference type="PIRSF" id="PIRSF006078">
    <property type="entry name" value="GlxK"/>
    <property type="match status" value="1"/>
</dbReference>
<dbReference type="GO" id="GO:0031388">
    <property type="term" value="P:organic acid phosphorylation"/>
    <property type="evidence" value="ECO:0007669"/>
    <property type="project" value="UniProtKB-UniRule"/>
</dbReference>
<dbReference type="NCBIfam" id="TIGR00045">
    <property type="entry name" value="glycerate kinase"/>
    <property type="match status" value="1"/>
</dbReference>
<evidence type="ECO:0000256" key="4">
    <source>
        <dbReference type="PIRNR" id="PIRNR006078"/>
    </source>
</evidence>
<dbReference type="InterPro" id="IPR018193">
    <property type="entry name" value="Glyc_kinase_flavodox-like_fold"/>
</dbReference>
<name>A0A261S353_9BORD</name>
<dbReference type="GO" id="GO:0008887">
    <property type="term" value="F:glycerate kinase activity"/>
    <property type="evidence" value="ECO:0007669"/>
    <property type="project" value="UniProtKB-UniRule"/>
</dbReference>
<dbReference type="RefSeq" id="WP_094855331.1">
    <property type="nucleotide sequence ID" value="NZ_NEVM01000005.1"/>
</dbReference>
<dbReference type="Gene3D" id="3.90.1510.10">
    <property type="entry name" value="Glycerate kinase, domain 2"/>
    <property type="match status" value="1"/>
</dbReference>
<dbReference type="Gene3D" id="3.40.50.10350">
    <property type="entry name" value="Glycerate kinase, domain 1"/>
    <property type="match status" value="1"/>
</dbReference>
<sequence length="379" mass="38223">MKIVIAPDSFKESLSAPDTAAAIARGVREACPDAEIVCVPMADGGEGTVDAVLQATGGQWRRTRVRDALGETVEAAWGWIEPHTAVIEMAAAAGLEQVPPARRDPMRATSHGVGELLRAALDAGAQRIILGLGGSATNDAGAGLLSALGLRILDADGGLLAPGGGALAHAARLDTRELDPRLGRIRIEVACDVDNPLCGPKGASAVFGPQKGATPAQVAELDAALAVFADLCARTLGRDERDAPGAGAAGGLGFAAHAFLGARFRPGVELVAELGGLAAAMQGADLAFTGEGRMDEQTLHGKTPAGVARIGKAAGVPVVALAGSLGAGYERLNEAGIVAAFSLAPGPITLEQACARAAELLADRARDATRLFLAGRQAG</sequence>
<dbReference type="EMBL" id="NEVM01000005">
    <property type="protein sequence ID" value="OZI30913.1"/>
    <property type="molecule type" value="Genomic_DNA"/>
</dbReference>
<evidence type="ECO:0000256" key="3">
    <source>
        <dbReference type="ARBA" id="ARBA00022777"/>
    </source>
</evidence>
<comment type="similarity">
    <text evidence="1 4">Belongs to the glycerate kinase type-1 family.</text>
</comment>
<keyword evidence="6" id="KW-1185">Reference proteome</keyword>
<evidence type="ECO:0000256" key="2">
    <source>
        <dbReference type="ARBA" id="ARBA00022679"/>
    </source>
</evidence>
<dbReference type="PANTHER" id="PTHR21599:SF0">
    <property type="entry name" value="GLYCERATE KINASE"/>
    <property type="match status" value="1"/>
</dbReference>
<proteinExistence type="inferred from homology"/>
<evidence type="ECO:0000313" key="6">
    <source>
        <dbReference type="Proteomes" id="UP000216020"/>
    </source>
</evidence>
<dbReference type="SUPFAM" id="SSF110738">
    <property type="entry name" value="Glycerate kinase I"/>
    <property type="match status" value="1"/>
</dbReference>
<evidence type="ECO:0000256" key="1">
    <source>
        <dbReference type="ARBA" id="ARBA00006284"/>
    </source>
</evidence>
<reference evidence="6" key="1">
    <citation type="submission" date="2017-05" db="EMBL/GenBank/DDBJ databases">
        <title>Complete and WGS of Bordetella genogroups.</title>
        <authorList>
            <person name="Spilker T."/>
            <person name="Lipuma J."/>
        </authorList>
    </citation>
    <scope>NUCLEOTIDE SEQUENCE [LARGE SCALE GENOMIC DNA]</scope>
    <source>
        <strain evidence="6">AU16122</strain>
    </source>
</reference>
<keyword evidence="3 4" id="KW-0418">Kinase</keyword>
<dbReference type="InterPro" id="IPR004381">
    <property type="entry name" value="Glycerate_kinase"/>
</dbReference>
<organism evidence="5 6">
    <name type="scientific">Bordetella genomosp. 10</name>
    <dbReference type="NCBI Taxonomy" id="1416804"/>
    <lineage>
        <taxon>Bacteria</taxon>
        <taxon>Pseudomonadati</taxon>
        <taxon>Pseudomonadota</taxon>
        <taxon>Betaproteobacteria</taxon>
        <taxon>Burkholderiales</taxon>
        <taxon>Alcaligenaceae</taxon>
        <taxon>Bordetella</taxon>
    </lineage>
</organism>